<reference evidence="1" key="1">
    <citation type="submission" date="2019-10" db="EMBL/GenBank/DDBJ databases">
        <authorList>
            <consortium name="DOE Joint Genome Institute"/>
            <person name="Kuo A."/>
            <person name="Miyauchi S."/>
            <person name="Kiss E."/>
            <person name="Drula E."/>
            <person name="Kohler A."/>
            <person name="Sanchez-Garcia M."/>
            <person name="Andreopoulos B."/>
            <person name="Barry K.W."/>
            <person name="Bonito G."/>
            <person name="Buee M."/>
            <person name="Carver A."/>
            <person name="Chen C."/>
            <person name="Cichocki N."/>
            <person name="Clum A."/>
            <person name="Culley D."/>
            <person name="Crous P.W."/>
            <person name="Fauchery L."/>
            <person name="Girlanda M."/>
            <person name="Hayes R."/>
            <person name="Keri Z."/>
            <person name="Labutti K."/>
            <person name="Lipzen A."/>
            <person name="Lombard V."/>
            <person name="Magnuson J."/>
            <person name="Maillard F."/>
            <person name="Morin E."/>
            <person name="Murat C."/>
            <person name="Nolan M."/>
            <person name="Ohm R."/>
            <person name="Pangilinan J."/>
            <person name="Pereira M."/>
            <person name="Perotto S."/>
            <person name="Peter M."/>
            <person name="Riley R."/>
            <person name="Sitrit Y."/>
            <person name="Stielow B."/>
            <person name="Szollosi G."/>
            <person name="Zifcakova L."/>
            <person name="Stursova M."/>
            <person name="Spatafora J.W."/>
            <person name="Tedersoo L."/>
            <person name="Vaario L.-M."/>
            <person name="Yamada A."/>
            <person name="Yan M."/>
            <person name="Wang P."/>
            <person name="Xu J."/>
            <person name="Bruns T."/>
            <person name="Baldrian P."/>
            <person name="Vilgalys R."/>
            <person name="Henrissat B."/>
            <person name="Grigoriev I.V."/>
            <person name="Hibbett D."/>
            <person name="Nagy L.G."/>
            <person name="Martin F.M."/>
        </authorList>
    </citation>
    <scope>NUCLEOTIDE SEQUENCE</scope>
    <source>
        <strain evidence="1">P2</strain>
    </source>
</reference>
<organism evidence="1 2">
    <name type="scientific">Thelephora ganbajun</name>
    <name type="common">Ganba fungus</name>
    <dbReference type="NCBI Taxonomy" id="370292"/>
    <lineage>
        <taxon>Eukaryota</taxon>
        <taxon>Fungi</taxon>
        <taxon>Dikarya</taxon>
        <taxon>Basidiomycota</taxon>
        <taxon>Agaricomycotina</taxon>
        <taxon>Agaricomycetes</taxon>
        <taxon>Thelephorales</taxon>
        <taxon>Thelephoraceae</taxon>
        <taxon>Thelephora</taxon>
    </lineage>
</organism>
<comment type="caution">
    <text evidence="1">The sequence shown here is derived from an EMBL/GenBank/DDBJ whole genome shotgun (WGS) entry which is preliminary data.</text>
</comment>
<dbReference type="Proteomes" id="UP000886501">
    <property type="component" value="Unassembled WGS sequence"/>
</dbReference>
<sequence length="387" mass="43208">MAESLPHGGQPIQLAFSPTSAKESGNFRLLELPPDLLKSIESNNGSPLTWAIKGDPTEDAVLCTDDKTYSIRSISLSNSVLIAGPGEAQDQIIIQDTNRELLQVAPVLPKVHRLAGLLRGREYDEGREDLDDDMHDDEQATQSQQQAKKGYLTYAQALTGIQASEAELTKALKDRRILLLNGTLRPIAASYLSTILELLLNSLVSLQQKHDSASVKLLADTLQDDHDIRPQVTKQVMGWFGDVDERQWKMEIPSVLKQVGIGILKSYRHDPIDEKEFLDKWRNAVGDTFASQADLSLLSGNYLVSTKPQSHPPSNQLTYFPSSELPLEPLARFSDLFLTRSRWKAEEIAPFLDDIAIDRKERDKLLLKYARALTTPGGTYYTSRTIK</sequence>
<dbReference type="EMBL" id="MU118011">
    <property type="protein sequence ID" value="KAF9648550.1"/>
    <property type="molecule type" value="Genomic_DNA"/>
</dbReference>
<protein>
    <submittedName>
        <fullName evidence="1">Uncharacterized protein</fullName>
    </submittedName>
</protein>
<accession>A0ACB6ZFL7</accession>
<evidence type="ECO:0000313" key="1">
    <source>
        <dbReference type="EMBL" id="KAF9648550.1"/>
    </source>
</evidence>
<proteinExistence type="predicted"/>
<keyword evidence="2" id="KW-1185">Reference proteome</keyword>
<gene>
    <name evidence="1" type="ORF">BDM02DRAFT_3155665</name>
</gene>
<evidence type="ECO:0000313" key="2">
    <source>
        <dbReference type="Proteomes" id="UP000886501"/>
    </source>
</evidence>
<reference evidence="1" key="2">
    <citation type="journal article" date="2020" name="Nat. Commun.">
        <title>Large-scale genome sequencing of mycorrhizal fungi provides insights into the early evolution of symbiotic traits.</title>
        <authorList>
            <person name="Miyauchi S."/>
            <person name="Kiss E."/>
            <person name="Kuo A."/>
            <person name="Drula E."/>
            <person name="Kohler A."/>
            <person name="Sanchez-Garcia M."/>
            <person name="Morin E."/>
            <person name="Andreopoulos B."/>
            <person name="Barry K.W."/>
            <person name="Bonito G."/>
            <person name="Buee M."/>
            <person name="Carver A."/>
            <person name="Chen C."/>
            <person name="Cichocki N."/>
            <person name="Clum A."/>
            <person name="Culley D."/>
            <person name="Crous P.W."/>
            <person name="Fauchery L."/>
            <person name="Girlanda M."/>
            <person name="Hayes R.D."/>
            <person name="Keri Z."/>
            <person name="LaButti K."/>
            <person name="Lipzen A."/>
            <person name="Lombard V."/>
            <person name="Magnuson J."/>
            <person name="Maillard F."/>
            <person name="Murat C."/>
            <person name="Nolan M."/>
            <person name="Ohm R.A."/>
            <person name="Pangilinan J."/>
            <person name="Pereira M.F."/>
            <person name="Perotto S."/>
            <person name="Peter M."/>
            <person name="Pfister S."/>
            <person name="Riley R."/>
            <person name="Sitrit Y."/>
            <person name="Stielow J.B."/>
            <person name="Szollosi G."/>
            <person name="Zifcakova L."/>
            <person name="Stursova M."/>
            <person name="Spatafora J.W."/>
            <person name="Tedersoo L."/>
            <person name="Vaario L.M."/>
            <person name="Yamada A."/>
            <person name="Yan M."/>
            <person name="Wang P."/>
            <person name="Xu J."/>
            <person name="Bruns T."/>
            <person name="Baldrian P."/>
            <person name="Vilgalys R."/>
            <person name="Dunand C."/>
            <person name="Henrissat B."/>
            <person name="Grigoriev I.V."/>
            <person name="Hibbett D."/>
            <person name="Nagy L.G."/>
            <person name="Martin F.M."/>
        </authorList>
    </citation>
    <scope>NUCLEOTIDE SEQUENCE</scope>
    <source>
        <strain evidence="1">P2</strain>
    </source>
</reference>
<name>A0ACB6ZFL7_THEGA</name>